<protein>
    <submittedName>
        <fullName evidence="1">Uncharacterized protein</fullName>
    </submittedName>
</protein>
<evidence type="ECO:0000313" key="1">
    <source>
        <dbReference type="EMBL" id="CEK78099.1"/>
    </source>
</evidence>
<dbReference type="AlphaFoldDB" id="A0A0B7AAT3"/>
<dbReference type="EMBL" id="HACG01031234">
    <property type="protein sequence ID" value="CEK78099.1"/>
    <property type="molecule type" value="Transcribed_RNA"/>
</dbReference>
<gene>
    <name evidence="1" type="primary">ORF108285</name>
</gene>
<sequence>SASGIHNLEAPQFGKTQCVKNVILVSVPSVIVARPVNSSARSLCPDSCMPMDKYKGDFSDPCLYQ</sequence>
<organism evidence="1">
    <name type="scientific">Arion vulgaris</name>
    <dbReference type="NCBI Taxonomy" id="1028688"/>
    <lineage>
        <taxon>Eukaryota</taxon>
        <taxon>Metazoa</taxon>
        <taxon>Spiralia</taxon>
        <taxon>Lophotrochozoa</taxon>
        <taxon>Mollusca</taxon>
        <taxon>Gastropoda</taxon>
        <taxon>Heterobranchia</taxon>
        <taxon>Euthyneura</taxon>
        <taxon>Panpulmonata</taxon>
        <taxon>Eupulmonata</taxon>
        <taxon>Stylommatophora</taxon>
        <taxon>Helicina</taxon>
        <taxon>Arionoidea</taxon>
        <taxon>Arionidae</taxon>
        <taxon>Arion</taxon>
    </lineage>
</organism>
<accession>A0A0B7AAT3</accession>
<feature type="non-terminal residue" evidence="1">
    <location>
        <position position="1"/>
    </location>
</feature>
<reference evidence="1" key="1">
    <citation type="submission" date="2014-12" db="EMBL/GenBank/DDBJ databases">
        <title>Insight into the proteome of Arion vulgaris.</title>
        <authorList>
            <person name="Aradska J."/>
            <person name="Bulat T."/>
            <person name="Smidak R."/>
            <person name="Sarate P."/>
            <person name="Gangsoo J."/>
            <person name="Sialana F."/>
            <person name="Bilban M."/>
            <person name="Lubec G."/>
        </authorList>
    </citation>
    <scope>NUCLEOTIDE SEQUENCE</scope>
    <source>
        <tissue evidence="1">Skin</tissue>
    </source>
</reference>
<proteinExistence type="predicted"/>
<name>A0A0B7AAT3_9EUPU</name>